<dbReference type="STRING" id="1003.SAMN04488541_101280"/>
<proteinExistence type="predicted"/>
<evidence type="ECO:0000313" key="1">
    <source>
        <dbReference type="EMBL" id="SFF00118.1"/>
    </source>
</evidence>
<evidence type="ECO:0000313" key="2">
    <source>
        <dbReference type="Proteomes" id="UP000199513"/>
    </source>
</evidence>
<protein>
    <submittedName>
        <fullName evidence="1">Uncharacterized protein</fullName>
    </submittedName>
</protein>
<accession>A0A1I2F5Z2</accession>
<sequence>MKNIVILMRKIIAIGILIFLSIPSVHSLLAQQELAVPKPKYKHGCCCECICDTTEFVFKPINHWKDVKHIYHIAGFNAVNSLALQEISLSAGEGNVLASLASPQFFSWQVMGYDYMGKNFFVGADWAMGFAMPSYPSANYEQIQHKVNSIFQVSGHIGSNLIMSKHLRLYVMGKLQANHINMRIEKNGENLPIPQQAWHRFIGHQEEQIPYSTFIENFIHSDKWHNHLDIWRGSFSTQGVVGLDYRYRKFKFGIHAGYNFQLSDPEKRWKYAYQYEDGDIIDNFKITDVPIRVNFSGFTAGFSFGVLLSERMR</sequence>
<dbReference type="Proteomes" id="UP000199513">
    <property type="component" value="Unassembled WGS sequence"/>
</dbReference>
<name>A0A1I2F5Z2_9BACT</name>
<gene>
    <name evidence="1" type="ORF">SAMN04488541_101280</name>
</gene>
<dbReference type="AlphaFoldDB" id="A0A1I2F5Z2"/>
<organism evidence="1 2">
    <name type="scientific">Thermoflexibacter ruber</name>
    <dbReference type="NCBI Taxonomy" id="1003"/>
    <lineage>
        <taxon>Bacteria</taxon>
        <taxon>Pseudomonadati</taxon>
        <taxon>Bacteroidota</taxon>
        <taxon>Cytophagia</taxon>
        <taxon>Cytophagales</taxon>
        <taxon>Thermoflexibacteraceae</taxon>
        <taxon>Thermoflexibacter</taxon>
    </lineage>
</organism>
<dbReference type="EMBL" id="FONY01000012">
    <property type="protein sequence ID" value="SFF00118.1"/>
    <property type="molecule type" value="Genomic_DNA"/>
</dbReference>
<reference evidence="1 2" key="1">
    <citation type="submission" date="2016-10" db="EMBL/GenBank/DDBJ databases">
        <authorList>
            <person name="de Groot N.N."/>
        </authorList>
    </citation>
    <scope>NUCLEOTIDE SEQUENCE [LARGE SCALE GENOMIC DNA]</scope>
    <source>
        <strain>GEY</strain>
        <strain evidence="2">DSM 9560</strain>
    </source>
</reference>
<keyword evidence="2" id="KW-1185">Reference proteome</keyword>